<organism evidence="3 4">
    <name type="scientific">Taxus chinensis</name>
    <name type="common">Chinese yew</name>
    <name type="synonym">Taxus wallichiana var. chinensis</name>
    <dbReference type="NCBI Taxonomy" id="29808"/>
    <lineage>
        <taxon>Eukaryota</taxon>
        <taxon>Viridiplantae</taxon>
        <taxon>Streptophyta</taxon>
        <taxon>Embryophyta</taxon>
        <taxon>Tracheophyta</taxon>
        <taxon>Spermatophyta</taxon>
        <taxon>Pinopsida</taxon>
        <taxon>Pinidae</taxon>
        <taxon>Conifers II</taxon>
        <taxon>Cupressales</taxon>
        <taxon>Taxaceae</taxon>
        <taxon>Taxus</taxon>
    </lineage>
</organism>
<evidence type="ECO:0000256" key="1">
    <source>
        <dbReference type="ARBA" id="ARBA00022801"/>
    </source>
</evidence>
<dbReference type="CDD" id="cd18793">
    <property type="entry name" value="SF2_C_SNF"/>
    <property type="match status" value="1"/>
</dbReference>
<dbReference type="GO" id="GO:0005524">
    <property type="term" value="F:ATP binding"/>
    <property type="evidence" value="ECO:0007669"/>
    <property type="project" value="InterPro"/>
</dbReference>
<dbReference type="Gene3D" id="3.40.50.300">
    <property type="entry name" value="P-loop containing nucleotide triphosphate hydrolases"/>
    <property type="match status" value="1"/>
</dbReference>
<comment type="caution">
    <text evidence="3">The sequence shown here is derived from an EMBL/GenBank/DDBJ whole genome shotgun (WGS) entry which is preliminary data.</text>
</comment>
<dbReference type="SUPFAM" id="SSF52540">
    <property type="entry name" value="P-loop containing nucleoside triphosphate hydrolases"/>
    <property type="match status" value="1"/>
</dbReference>
<dbReference type="GO" id="GO:0005634">
    <property type="term" value="C:nucleus"/>
    <property type="evidence" value="ECO:0007669"/>
    <property type="project" value="TreeGrafter"/>
</dbReference>
<dbReference type="InterPro" id="IPR027417">
    <property type="entry name" value="P-loop_NTPase"/>
</dbReference>
<dbReference type="GO" id="GO:0000724">
    <property type="term" value="P:double-strand break repair via homologous recombination"/>
    <property type="evidence" value="ECO:0007669"/>
    <property type="project" value="TreeGrafter"/>
</dbReference>
<dbReference type="InterPro" id="IPR001650">
    <property type="entry name" value="Helicase_C-like"/>
</dbReference>
<keyword evidence="4" id="KW-1185">Reference proteome</keyword>
<evidence type="ECO:0000259" key="2">
    <source>
        <dbReference type="PROSITE" id="PS51194"/>
    </source>
</evidence>
<dbReference type="GO" id="GO:0016787">
    <property type="term" value="F:hydrolase activity"/>
    <property type="evidence" value="ECO:0007669"/>
    <property type="project" value="UniProtKB-KW"/>
</dbReference>
<name>A0AA38CK51_TAXCH</name>
<accession>A0AA38CK51</accession>
<dbReference type="InterPro" id="IPR050496">
    <property type="entry name" value="SNF2_RAD54_helicase_repair"/>
</dbReference>
<dbReference type="InterPro" id="IPR049730">
    <property type="entry name" value="SNF2/RAD54-like_C"/>
</dbReference>
<sequence length="322" mass="36458">MEEKDTGQARSLDLQTRTNLFILRRSASINRKYLPSKTEYILFCRPQPSQISVYLEVLKSKVVTDVIQSDNASSNILQVICVLRKLCNHPKLVDNTFYQVMGSMHASHIVEKSGNTIGKGRYQKQKLQYRFEPGDIGLSGKLQCLDLLLSSIFQLSSITKDRVVIVSNFTQTLDIIQGLCDHRCWKWLRLDGKTDTSSRQQLVDRFNKDFGDELVFLLSSKAGGTGLNLIGANRLVLFDPDWNPAIDAQAMARVWREGQAKPVIIYRLLTTGSIEEKIYQRQVMKGEVAASIGGYIDTVTTSKNGGQHFSREELQELFSFHM</sequence>
<dbReference type="AlphaFoldDB" id="A0AA38CK51"/>
<dbReference type="PANTHER" id="PTHR45629:SF7">
    <property type="entry name" value="DNA EXCISION REPAIR PROTEIN ERCC-6-RELATED"/>
    <property type="match status" value="1"/>
</dbReference>
<dbReference type="SMART" id="SM00490">
    <property type="entry name" value="HELICc"/>
    <property type="match status" value="1"/>
</dbReference>
<feature type="non-terminal residue" evidence="3">
    <location>
        <position position="322"/>
    </location>
</feature>
<proteinExistence type="predicted"/>
<dbReference type="PANTHER" id="PTHR45629">
    <property type="entry name" value="SNF2/RAD54 FAMILY MEMBER"/>
    <property type="match status" value="1"/>
</dbReference>
<dbReference type="Pfam" id="PF00176">
    <property type="entry name" value="SNF2-rel_dom"/>
    <property type="match status" value="1"/>
</dbReference>
<dbReference type="GO" id="GO:0007131">
    <property type="term" value="P:reciprocal meiotic recombination"/>
    <property type="evidence" value="ECO:0007669"/>
    <property type="project" value="TreeGrafter"/>
</dbReference>
<feature type="non-terminal residue" evidence="3">
    <location>
        <position position="1"/>
    </location>
</feature>
<dbReference type="InterPro" id="IPR000330">
    <property type="entry name" value="SNF2_N"/>
</dbReference>
<gene>
    <name evidence="3" type="ORF">KI387_029930</name>
</gene>
<reference evidence="3 4" key="1">
    <citation type="journal article" date="2021" name="Nat. Plants">
        <title>The Taxus genome provides insights into paclitaxel biosynthesis.</title>
        <authorList>
            <person name="Xiong X."/>
            <person name="Gou J."/>
            <person name="Liao Q."/>
            <person name="Li Y."/>
            <person name="Zhou Q."/>
            <person name="Bi G."/>
            <person name="Li C."/>
            <person name="Du R."/>
            <person name="Wang X."/>
            <person name="Sun T."/>
            <person name="Guo L."/>
            <person name="Liang H."/>
            <person name="Lu P."/>
            <person name="Wu Y."/>
            <person name="Zhang Z."/>
            <person name="Ro D.K."/>
            <person name="Shang Y."/>
            <person name="Huang S."/>
            <person name="Yan J."/>
        </authorList>
    </citation>
    <scope>NUCLEOTIDE SEQUENCE [LARGE SCALE GENOMIC DNA]</scope>
    <source>
        <strain evidence="3">Ta-2019</strain>
    </source>
</reference>
<protein>
    <recommendedName>
        <fullName evidence="2">Helicase C-terminal domain-containing protein</fullName>
    </recommendedName>
</protein>
<dbReference type="PROSITE" id="PS51194">
    <property type="entry name" value="HELICASE_CTER"/>
    <property type="match status" value="1"/>
</dbReference>
<keyword evidence="1" id="KW-0378">Hydrolase</keyword>
<dbReference type="GO" id="GO:0015616">
    <property type="term" value="F:DNA translocase activity"/>
    <property type="evidence" value="ECO:0007669"/>
    <property type="project" value="TreeGrafter"/>
</dbReference>
<feature type="domain" description="Helicase C-terminal" evidence="2">
    <location>
        <begin position="151"/>
        <end position="306"/>
    </location>
</feature>
<evidence type="ECO:0000313" key="4">
    <source>
        <dbReference type="Proteomes" id="UP000824469"/>
    </source>
</evidence>
<dbReference type="Proteomes" id="UP000824469">
    <property type="component" value="Unassembled WGS sequence"/>
</dbReference>
<dbReference type="Pfam" id="PF00271">
    <property type="entry name" value="Helicase_C"/>
    <property type="match status" value="1"/>
</dbReference>
<evidence type="ECO:0000313" key="3">
    <source>
        <dbReference type="EMBL" id="KAH9298248.1"/>
    </source>
</evidence>
<dbReference type="EMBL" id="JAHRHJ020000010">
    <property type="protein sequence ID" value="KAH9298248.1"/>
    <property type="molecule type" value="Genomic_DNA"/>
</dbReference>
<dbReference type="Gene3D" id="1.20.120.850">
    <property type="entry name" value="SWI2/SNF2 ATPases, N-terminal domain"/>
    <property type="match status" value="1"/>
</dbReference>